<keyword evidence="3" id="KW-1185">Reference proteome</keyword>
<feature type="region of interest" description="Disordered" evidence="1">
    <location>
        <begin position="30"/>
        <end position="57"/>
    </location>
</feature>
<reference evidence="3" key="1">
    <citation type="journal article" date="2020" name="Stud. Mycol.">
        <title>101 Dothideomycetes genomes: A test case for predicting lifestyles and emergence of pathogens.</title>
        <authorList>
            <person name="Haridas S."/>
            <person name="Albert R."/>
            <person name="Binder M."/>
            <person name="Bloem J."/>
            <person name="LaButti K."/>
            <person name="Salamov A."/>
            <person name="Andreopoulos B."/>
            <person name="Baker S."/>
            <person name="Barry K."/>
            <person name="Bills G."/>
            <person name="Bluhm B."/>
            <person name="Cannon C."/>
            <person name="Castanera R."/>
            <person name="Culley D."/>
            <person name="Daum C."/>
            <person name="Ezra D."/>
            <person name="Gonzalez J."/>
            <person name="Henrissat B."/>
            <person name="Kuo A."/>
            <person name="Liang C."/>
            <person name="Lipzen A."/>
            <person name="Lutzoni F."/>
            <person name="Magnuson J."/>
            <person name="Mondo S."/>
            <person name="Nolan M."/>
            <person name="Ohm R."/>
            <person name="Pangilinan J."/>
            <person name="Park H.-J."/>
            <person name="Ramirez L."/>
            <person name="Alfaro M."/>
            <person name="Sun H."/>
            <person name="Tritt A."/>
            <person name="Yoshinaga Y."/>
            <person name="Zwiers L.-H."/>
            <person name="Turgeon B."/>
            <person name="Goodwin S."/>
            <person name="Spatafora J."/>
            <person name="Crous P."/>
            <person name="Grigoriev I."/>
        </authorList>
    </citation>
    <scope>NUCLEOTIDE SEQUENCE [LARGE SCALE GENOMIC DNA]</scope>
    <source>
        <strain evidence="3">CBS 304.66</strain>
    </source>
</reference>
<dbReference type="AlphaFoldDB" id="A0A9P4KCY9"/>
<proteinExistence type="predicted"/>
<evidence type="ECO:0000313" key="2">
    <source>
        <dbReference type="EMBL" id="KAF2264205.1"/>
    </source>
</evidence>
<organism evidence="2 3">
    <name type="scientific">Lojkania enalia</name>
    <dbReference type="NCBI Taxonomy" id="147567"/>
    <lineage>
        <taxon>Eukaryota</taxon>
        <taxon>Fungi</taxon>
        <taxon>Dikarya</taxon>
        <taxon>Ascomycota</taxon>
        <taxon>Pezizomycotina</taxon>
        <taxon>Dothideomycetes</taxon>
        <taxon>Pleosporomycetidae</taxon>
        <taxon>Pleosporales</taxon>
        <taxon>Pleosporales incertae sedis</taxon>
        <taxon>Lojkania</taxon>
    </lineage>
</organism>
<evidence type="ECO:0000256" key="1">
    <source>
        <dbReference type="SAM" id="MobiDB-lite"/>
    </source>
</evidence>
<accession>A0A9P4KCY9</accession>
<dbReference type="EMBL" id="ML986618">
    <property type="protein sequence ID" value="KAF2264205.1"/>
    <property type="molecule type" value="Genomic_DNA"/>
</dbReference>
<comment type="caution">
    <text evidence="2">The sequence shown here is derived from an EMBL/GenBank/DDBJ whole genome shotgun (WGS) entry which is preliminary data.</text>
</comment>
<feature type="compositionally biased region" description="Pro residues" evidence="1">
    <location>
        <begin position="42"/>
        <end position="51"/>
    </location>
</feature>
<sequence>MSPALLHHSYHILNTFEHALIAPLAMNDSNTPTYAESNPSDPSEPTPPPSISLPVADEPPAYTLLDNNQTTFTIHGTFIHSPTHPCYQISCPLDQRTPSFRIRRLPAREVSQVGLTPIPFDKQGALYEVTDPPFLDHEYHMRGFRRSCLPGLLSLKFRLRRWHVFHTSRAGAEGKEIMSLKVGTWGTHKFARKKDELSQEWRDASGKVMATEMLKIMPEDKGVVPVLELSENLDQTWRELLISLWAGKLWVEFGGEKTTAMGDGLSGRFVSLSTKRWFLGNAAFGAAVVAT</sequence>
<gene>
    <name evidence="2" type="ORF">CC78DRAFT_250026</name>
</gene>
<dbReference type="OrthoDB" id="4196148at2759"/>
<evidence type="ECO:0000313" key="3">
    <source>
        <dbReference type="Proteomes" id="UP000800093"/>
    </source>
</evidence>
<protein>
    <submittedName>
        <fullName evidence="2">Uncharacterized protein</fullName>
    </submittedName>
</protein>
<name>A0A9P4KCY9_9PLEO</name>
<dbReference type="Proteomes" id="UP000800093">
    <property type="component" value="Unassembled WGS sequence"/>
</dbReference>